<keyword evidence="5" id="KW-1185">Reference proteome</keyword>
<feature type="repeat" description="TPR" evidence="3">
    <location>
        <begin position="383"/>
        <end position="416"/>
    </location>
</feature>
<keyword evidence="2 3" id="KW-0802">TPR repeat</keyword>
<dbReference type="PANTHER" id="PTHR45641">
    <property type="entry name" value="TETRATRICOPEPTIDE REPEAT PROTEIN (AFU_ORTHOLOGUE AFUA_6G03870)"/>
    <property type="match status" value="1"/>
</dbReference>
<evidence type="ECO:0000256" key="3">
    <source>
        <dbReference type="PROSITE-ProRule" id="PRU00339"/>
    </source>
</evidence>
<dbReference type="Proteomes" id="UP000326950">
    <property type="component" value="Unassembled WGS sequence"/>
</dbReference>
<dbReference type="Gene3D" id="1.25.40.10">
    <property type="entry name" value="Tetratricopeptide repeat domain"/>
    <property type="match status" value="2"/>
</dbReference>
<evidence type="ECO:0000313" key="4">
    <source>
        <dbReference type="EMBL" id="KAE8167271.1"/>
    </source>
</evidence>
<accession>A0A5N6VBK8</accession>
<dbReference type="SUPFAM" id="SSF48452">
    <property type="entry name" value="TPR-like"/>
    <property type="match status" value="2"/>
</dbReference>
<name>A0A5N6VBK8_ASPTM</name>
<reference evidence="4 5" key="1">
    <citation type="submission" date="2019-04" db="EMBL/GenBank/DDBJ databases">
        <title>Friends and foes A comparative genomics study of 23 Aspergillus species from section Flavi.</title>
        <authorList>
            <consortium name="DOE Joint Genome Institute"/>
            <person name="Kjaerbolling I."/>
            <person name="Vesth T."/>
            <person name="Frisvad J.C."/>
            <person name="Nybo J.L."/>
            <person name="Theobald S."/>
            <person name="Kildgaard S."/>
            <person name="Isbrandt T."/>
            <person name="Kuo A."/>
            <person name="Sato A."/>
            <person name="Lyhne E.K."/>
            <person name="Kogle M.E."/>
            <person name="Wiebenga A."/>
            <person name="Kun R.S."/>
            <person name="Lubbers R.J."/>
            <person name="Makela M.R."/>
            <person name="Barry K."/>
            <person name="Chovatia M."/>
            <person name="Clum A."/>
            <person name="Daum C."/>
            <person name="Haridas S."/>
            <person name="He G."/>
            <person name="LaButti K."/>
            <person name="Lipzen A."/>
            <person name="Mondo S."/>
            <person name="Riley R."/>
            <person name="Salamov A."/>
            <person name="Simmons B.A."/>
            <person name="Magnuson J.K."/>
            <person name="Henrissat B."/>
            <person name="Mortensen U.H."/>
            <person name="Larsen T.O."/>
            <person name="Devries R.P."/>
            <person name="Grigoriev I.V."/>
            <person name="Machida M."/>
            <person name="Baker S.E."/>
            <person name="Andersen M.R."/>
        </authorList>
    </citation>
    <scope>NUCLEOTIDE SEQUENCE [LARGE SCALE GENOMIC DNA]</scope>
    <source>
        <strain evidence="4 5">CBS 117626</strain>
    </source>
</reference>
<protein>
    <recommendedName>
        <fullName evidence="6">TPR-like protein</fullName>
    </recommendedName>
</protein>
<dbReference type="Pfam" id="PF13374">
    <property type="entry name" value="TPR_10"/>
    <property type="match status" value="1"/>
</dbReference>
<dbReference type="InterPro" id="IPR011990">
    <property type="entry name" value="TPR-like_helical_dom_sf"/>
</dbReference>
<dbReference type="AlphaFoldDB" id="A0A5N6VBK8"/>
<evidence type="ECO:0000256" key="2">
    <source>
        <dbReference type="ARBA" id="ARBA00022803"/>
    </source>
</evidence>
<sequence>MSIATHDENPIEHYLIPQLNRRIFDLCCDLVNVINGGLQMVHFSVKEFLIRPKSQWFRHKRRSRNIMDFRVHLYHAYSWLAAACIEYLERCDYGSPLHDWDHSTNLGRDHHFLRYSSTYMITHLHQSGLPSGYILNKIDRFLNSDQWILWLELYSMNIIEDASLRSQEDELQKFATWLGERPEKVLRRASDRLKVALEERAKEYGQDDSRTEQLRLFLGLLEHASTSTSAEAVDSCAVQSTDQTTNVLTIIQIIRHSAPLTLQLQVDLLLKMQMHLQKAKRLTNPLQILFHIILQKASAMPVYVLLLVGDVYRKVGRFEQTHKLYLVSLRRVTEKEVRVRFLVLHSNGRTYHSLGQNERALEQFKCVLEERERLFGPENEGTLSTLYWIGIVYHRLGQYEDVLEHFSKALAEQKKVLGPEHKHTLNILYWNGIAYTHLNQYEDALKCFTEVLTGQKKVLGPENEDTLNTLYWVGIVYSHLNRNKDALECLTNTLAGQKKVFGPENEHTLDTLFWAGRVYASLKKYEDALESFTKVPVGQKKVLGPDHEDTLHTLNWIKLSRTQLTHRTSA</sequence>
<dbReference type="EMBL" id="ML738590">
    <property type="protein sequence ID" value="KAE8167271.1"/>
    <property type="molecule type" value="Genomic_DNA"/>
</dbReference>
<dbReference type="OrthoDB" id="1577640at2759"/>
<evidence type="ECO:0000313" key="5">
    <source>
        <dbReference type="Proteomes" id="UP000326950"/>
    </source>
</evidence>
<evidence type="ECO:0008006" key="6">
    <source>
        <dbReference type="Google" id="ProtNLM"/>
    </source>
</evidence>
<dbReference type="PROSITE" id="PS50005">
    <property type="entry name" value="TPR"/>
    <property type="match status" value="1"/>
</dbReference>
<gene>
    <name evidence="4" type="ORF">BDV40DRAFT_295855</name>
</gene>
<proteinExistence type="predicted"/>
<dbReference type="SMART" id="SM00028">
    <property type="entry name" value="TPR"/>
    <property type="match status" value="3"/>
</dbReference>
<evidence type="ECO:0000256" key="1">
    <source>
        <dbReference type="ARBA" id="ARBA00022737"/>
    </source>
</evidence>
<dbReference type="InterPro" id="IPR019734">
    <property type="entry name" value="TPR_rpt"/>
</dbReference>
<organism evidence="4 5">
    <name type="scientific">Aspergillus tamarii</name>
    <dbReference type="NCBI Taxonomy" id="41984"/>
    <lineage>
        <taxon>Eukaryota</taxon>
        <taxon>Fungi</taxon>
        <taxon>Dikarya</taxon>
        <taxon>Ascomycota</taxon>
        <taxon>Pezizomycotina</taxon>
        <taxon>Eurotiomycetes</taxon>
        <taxon>Eurotiomycetidae</taxon>
        <taxon>Eurotiales</taxon>
        <taxon>Aspergillaceae</taxon>
        <taxon>Aspergillus</taxon>
        <taxon>Aspergillus subgen. Circumdati</taxon>
    </lineage>
</organism>
<keyword evidence="1" id="KW-0677">Repeat</keyword>
<dbReference type="Pfam" id="PF13424">
    <property type="entry name" value="TPR_12"/>
    <property type="match status" value="2"/>
</dbReference>